<feature type="domain" description="N-acetyltransferase" evidence="1">
    <location>
        <begin position="17"/>
        <end position="183"/>
    </location>
</feature>
<proteinExistence type="predicted"/>
<dbReference type="InterPro" id="IPR016181">
    <property type="entry name" value="Acyl_CoA_acyltransferase"/>
</dbReference>
<accession>A0A2K4MSD6</accession>
<dbReference type="Proteomes" id="UP000236416">
    <property type="component" value="Unassembled WGS sequence"/>
</dbReference>
<dbReference type="InterPro" id="IPR000182">
    <property type="entry name" value="GNAT_dom"/>
</dbReference>
<sequence length="188" mass="20970">MSAILLDIPDQIESRRLILRSPMPGDGPAVHSGVVATLEQLRAWPASMPWAQAEPSVEASETFCRQGRVDYLARKNLPMLLFLKEGGHFIGASGLHAIHWKHKQAEIGYWCHRAWQGQGLIGEAVKAVSDFALTRLQFRRLSCLPDTLNLDSRRVAERAGFQLEGILRNERIAPDGSMRDTALYALTN</sequence>
<evidence type="ECO:0000313" key="3">
    <source>
        <dbReference type="Proteomes" id="UP000236416"/>
    </source>
</evidence>
<keyword evidence="2" id="KW-0808">Transferase</keyword>
<reference evidence="2 3" key="1">
    <citation type="submission" date="2018-01" db="EMBL/GenBank/DDBJ databases">
        <title>Genomic Sequence of Chromobacterium MWU13-2610 from wild cranberry bogs within the Cape Cod National Seashore.</title>
        <authorList>
            <person name="O'Hara-Hanley K."/>
            <person name="Soby S."/>
            <person name="Harrison A."/>
        </authorList>
    </citation>
    <scope>NUCLEOTIDE SEQUENCE [LARGE SCALE GENOMIC DNA]</scope>
    <source>
        <strain evidence="2 3">MWU13-2610</strain>
    </source>
</reference>
<dbReference type="PANTHER" id="PTHR43441:SF3">
    <property type="entry name" value="ACETYLTRANSFERASE"/>
    <property type="match status" value="1"/>
</dbReference>
<comment type="caution">
    <text evidence="2">The sequence shown here is derived from an EMBL/GenBank/DDBJ whole genome shotgun (WGS) entry which is preliminary data.</text>
</comment>
<dbReference type="Pfam" id="PF13302">
    <property type="entry name" value="Acetyltransf_3"/>
    <property type="match status" value="1"/>
</dbReference>
<evidence type="ECO:0000313" key="2">
    <source>
        <dbReference type="EMBL" id="POA99892.1"/>
    </source>
</evidence>
<gene>
    <name evidence="2" type="ORF">C2134_03890</name>
</gene>
<dbReference type="InterPro" id="IPR051908">
    <property type="entry name" value="Ribosomal_N-acetyltransferase"/>
</dbReference>
<dbReference type="SUPFAM" id="SSF55729">
    <property type="entry name" value="Acyl-CoA N-acyltransferases (Nat)"/>
    <property type="match status" value="1"/>
</dbReference>
<dbReference type="Gene3D" id="3.40.630.30">
    <property type="match status" value="1"/>
</dbReference>
<dbReference type="GO" id="GO:0005737">
    <property type="term" value="C:cytoplasm"/>
    <property type="evidence" value="ECO:0007669"/>
    <property type="project" value="TreeGrafter"/>
</dbReference>
<dbReference type="PROSITE" id="PS51186">
    <property type="entry name" value="GNAT"/>
    <property type="match status" value="1"/>
</dbReference>
<organism evidence="2 3">
    <name type="scientific">Chromobacterium sinusclupearum</name>
    <dbReference type="NCBI Taxonomy" id="2077146"/>
    <lineage>
        <taxon>Bacteria</taxon>
        <taxon>Pseudomonadati</taxon>
        <taxon>Pseudomonadota</taxon>
        <taxon>Betaproteobacteria</taxon>
        <taxon>Neisseriales</taxon>
        <taxon>Chromobacteriaceae</taxon>
        <taxon>Chromobacterium</taxon>
    </lineage>
</organism>
<evidence type="ECO:0000259" key="1">
    <source>
        <dbReference type="PROSITE" id="PS51186"/>
    </source>
</evidence>
<dbReference type="PANTHER" id="PTHR43441">
    <property type="entry name" value="RIBOSOMAL-PROTEIN-SERINE ACETYLTRANSFERASE"/>
    <property type="match status" value="1"/>
</dbReference>
<name>A0A2K4MSD6_9NEIS</name>
<keyword evidence="3" id="KW-1185">Reference proteome</keyword>
<dbReference type="GO" id="GO:1990189">
    <property type="term" value="F:protein N-terminal-serine acetyltransferase activity"/>
    <property type="evidence" value="ECO:0007669"/>
    <property type="project" value="TreeGrafter"/>
</dbReference>
<protein>
    <submittedName>
        <fullName evidence="2">GNAT family N-acetyltransferase</fullName>
    </submittedName>
</protein>
<dbReference type="EMBL" id="PPTF01000015">
    <property type="protein sequence ID" value="POA99892.1"/>
    <property type="molecule type" value="Genomic_DNA"/>
</dbReference>
<dbReference type="RefSeq" id="WP_103317683.1">
    <property type="nucleotide sequence ID" value="NZ_PPTF01000015.1"/>
</dbReference>
<dbReference type="GO" id="GO:0008999">
    <property type="term" value="F:protein-N-terminal-alanine acetyltransferase activity"/>
    <property type="evidence" value="ECO:0007669"/>
    <property type="project" value="TreeGrafter"/>
</dbReference>
<dbReference type="AlphaFoldDB" id="A0A2K4MSD6"/>